<dbReference type="AlphaFoldDB" id="A0A4C1TS10"/>
<keyword evidence="3" id="KW-1185">Reference proteome</keyword>
<sequence length="132" mass="15056">MHIEAVRNHKAPPDCTVTLQALFLPKEHVKSPTRIEPKRLLQMAQHPLGVETSSRQSNDKREIYRQPDRTIWQTNLRTATESIVIAAHRHLQPRKNHQCVVCLSSINKICDGGRINDGRVGLRERATGTLLR</sequence>
<organism evidence="2 3">
    <name type="scientific">Eumeta variegata</name>
    <name type="common">Bagworm moth</name>
    <name type="synonym">Eumeta japonica</name>
    <dbReference type="NCBI Taxonomy" id="151549"/>
    <lineage>
        <taxon>Eukaryota</taxon>
        <taxon>Metazoa</taxon>
        <taxon>Ecdysozoa</taxon>
        <taxon>Arthropoda</taxon>
        <taxon>Hexapoda</taxon>
        <taxon>Insecta</taxon>
        <taxon>Pterygota</taxon>
        <taxon>Neoptera</taxon>
        <taxon>Endopterygota</taxon>
        <taxon>Lepidoptera</taxon>
        <taxon>Glossata</taxon>
        <taxon>Ditrysia</taxon>
        <taxon>Tineoidea</taxon>
        <taxon>Psychidae</taxon>
        <taxon>Oiketicinae</taxon>
        <taxon>Eumeta</taxon>
    </lineage>
</organism>
<feature type="region of interest" description="Disordered" evidence="1">
    <location>
        <begin position="44"/>
        <end position="64"/>
    </location>
</feature>
<evidence type="ECO:0000256" key="1">
    <source>
        <dbReference type="SAM" id="MobiDB-lite"/>
    </source>
</evidence>
<gene>
    <name evidence="2" type="ORF">EVAR_13179_1</name>
</gene>
<dbReference type="EMBL" id="BGZK01000082">
    <property type="protein sequence ID" value="GBP16792.1"/>
    <property type="molecule type" value="Genomic_DNA"/>
</dbReference>
<comment type="caution">
    <text evidence="2">The sequence shown here is derived from an EMBL/GenBank/DDBJ whole genome shotgun (WGS) entry which is preliminary data.</text>
</comment>
<dbReference type="Proteomes" id="UP000299102">
    <property type="component" value="Unassembled WGS sequence"/>
</dbReference>
<protein>
    <submittedName>
        <fullName evidence="2">Uncharacterized protein</fullName>
    </submittedName>
</protein>
<evidence type="ECO:0000313" key="2">
    <source>
        <dbReference type="EMBL" id="GBP16792.1"/>
    </source>
</evidence>
<name>A0A4C1TS10_EUMVA</name>
<evidence type="ECO:0000313" key="3">
    <source>
        <dbReference type="Proteomes" id="UP000299102"/>
    </source>
</evidence>
<accession>A0A4C1TS10</accession>
<reference evidence="2 3" key="1">
    <citation type="journal article" date="2019" name="Commun. Biol.">
        <title>The bagworm genome reveals a unique fibroin gene that provides high tensile strength.</title>
        <authorList>
            <person name="Kono N."/>
            <person name="Nakamura H."/>
            <person name="Ohtoshi R."/>
            <person name="Tomita M."/>
            <person name="Numata K."/>
            <person name="Arakawa K."/>
        </authorList>
    </citation>
    <scope>NUCLEOTIDE SEQUENCE [LARGE SCALE GENOMIC DNA]</scope>
</reference>
<proteinExistence type="predicted"/>